<sequence length="231" mass="24044">LEMPARPRANPAVAPHFYGVRRHLWVLSAPSLGIWAPNNPLGRCRRAVGWEVTCDQPGTEPVPGGLQHPNARSLKPPLPRERAGSAPSPRGTGTAPEDRCLSPPCSKMPAISRGLMKGARSSIPATSCRGKRLGCLRHRHPAPTICSASILKSAGARRSASPSLPTAEGGGGFLRSQEAATAPRAILAAAPRGAGDILERASGEVLVFPAACRGRVGRAAAPRQGRLGTVP</sequence>
<evidence type="ECO:0000313" key="3">
    <source>
        <dbReference type="Proteomes" id="UP000694426"/>
    </source>
</evidence>
<reference evidence="2" key="2">
    <citation type="submission" date="2025-09" db="UniProtKB">
        <authorList>
            <consortium name="Ensembl"/>
        </authorList>
    </citation>
    <scope>IDENTIFICATION</scope>
</reference>
<dbReference type="Proteomes" id="UP000694426">
    <property type="component" value="Unplaced"/>
</dbReference>
<organism evidence="2 3">
    <name type="scientific">Anser brachyrhynchus</name>
    <name type="common">Pink-footed goose</name>
    <dbReference type="NCBI Taxonomy" id="132585"/>
    <lineage>
        <taxon>Eukaryota</taxon>
        <taxon>Metazoa</taxon>
        <taxon>Chordata</taxon>
        <taxon>Craniata</taxon>
        <taxon>Vertebrata</taxon>
        <taxon>Euteleostomi</taxon>
        <taxon>Archelosauria</taxon>
        <taxon>Archosauria</taxon>
        <taxon>Dinosauria</taxon>
        <taxon>Saurischia</taxon>
        <taxon>Theropoda</taxon>
        <taxon>Coelurosauria</taxon>
        <taxon>Aves</taxon>
        <taxon>Neognathae</taxon>
        <taxon>Galloanserae</taxon>
        <taxon>Anseriformes</taxon>
        <taxon>Anatidae</taxon>
        <taxon>Anserinae</taxon>
        <taxon>Anser</taxon>
    </lineage>
</organism>
<proteinExistence type="predicted"/>
<feature type="region of interest" description="Disordered" evidence="1">
    <location>
        <begin position="56"/>
        <end position="103"/>
    </location>
</feature>
<reference evidence="2" key="1">
    <citation type="submission" date="2025-08" db="UniProtKB">
        <authorList>
            <consortium name="Ensembl"/>
        </authorList>
    </citation>
    <scope>IDENTIFICATION</scope>
</reference>
<evidence type="ECO:0000256" key="1">
    <source>
        <dbReference type="SAM" id="MobiDB-lite"/>
    </source>
</evidence>
<dbReference type="Ensembl" id="ENSABRT00000010105.1">
    <property type="protein sequence ID" value="ENSABRP00000007035.1"/>
    <property type="gene ID" value="ENSABRG00000006474.1"/>
</dbReference>
<name>A0A8B9BNE2_9AVES</name>
<accession>A0A8B9BNE2</accession>
<keyword evidence="3" id="KW-1185">Reference proteome</keyword>
<dbReference type="AlphaFoldDB" id="A0A8B9BNE2"/>
<evidence type="ECO:0000313" key="2">
    <source>
        <dbReference type="Ensembl" id="ENSABRP00000007035.1"/>
    </source>
</evidence>
<protein>
    <submittedName>
        <fullName evidence="2">Uncharacterized protein</fullName>
    </submittedName>
</protein>